<evidence type="ECO:0000313" key="3">
    <source>
        <dbReference type="Proteomes" id="UP000645555"/>
    </source>
</evidence>
<keyword evidence="3" id="KW-1185">Reference proteome</keyword>
<reference evidence="2" key="2">
    <citation type="submission" date="2020-09" db="EMBL/GenBank/DDBJ databases">
        <authorList>
            <person name="Sun Q."/>
            <person name="Ohkuma M."/>
        </authorList>
    </citation>
    <scope>NUCLEOTIDE SEQUENCE</scope>
    <source>
        <strain evidence="2">JCM 4956</strain>
    </source>
</reference>
<gene>
    <name evidence="2" type="ORF">GCM10010515_60750</name>
</gene>
<dbReference type="EMBL" id="BMWD01000026">
    <property type="protein sequence ID" value="GGX85155.1"/>
    <property type="molecule type" value="Genomic_DNA"/>
</dbReference>
<evidence type="ECO:0000313" key="2">
    <source>
        <dbReference type="EMBL" id="GGX85155.1"/>
    </source>
</evidence>
<proteinExistence type="predicted"/>
<dbReference type="InterPro" id="IPR002645">
    <property type="entry name" value="STAS_dom"/>
</dbReference>
<sequence>MTPNPPPFTLTVETHASWCVVRVAGDLDYETCDELVDTVVARLTGCSDLDGPPSDLRLNFAELHSVDSMGLSALLMIRRRTDRAGVRLHLDERPGVLERLLDMTGTLGYLTAPCRHAAGHERPGTG</sequence>
<dbReference type="InterPro" id="IPR036513">
    <property type="entry name" value="STAS_dom_sf"/>
</dbReference>
<organism evidence="2 3">
    <name type="scientific">Streptomyces fructofermentans</name>
    <dbReference type="NCBI Taxonomy" id="152141"/>
    <lineage>
        <taxon>Bacteria</taxon>
        <taxon>Bacillati</taxon>
        <taxon>Actinomycetota</taxon>
        <taxon>Actinomycetes</taxon>
        <taxon>Kitasatosporales</taxon>
        <taxon>Streptomycetaceae</taxon>
        <taxon>Streptomyces</taxon>
    </lineage>
</organism>
<protein>
    <recommendedName>
        <fullName evidence="1">STAS domain-containing protein</fullName>
    </recommendedName>
</protein>
<dbReference type="CDD" id="cd07043">
    <property type="entry name" value="STAS_anti-anti-sigma_factors"/>
    <property type="match status" value="1"/>
</dbReference>
<reference evidence="2" key="1">
    <citation type="journal article" date="2014" name="Int. J. Syst. Evol. Microbiol.">
        <title>Complete genome sequence of Corynebacterium casei LMG S-19264T (=DSM 44701T), isolated from a smear-ripened cheese.</title>
        <authorList>
            <consortium name="US DOE Joint Genome Institute (JGI-PGF)"/>
            <person name="Walter F."/>
            <person name="Albersmeier A."/>
            <person name="Kalinowski J."/>
            <person name="Ruckert C."/>
        </authorList>
    </citation>
    <scope>NUCLEOTIDE SEQUENCE</scope>
    <source>
        <strain evidence="2">JCM 4956</strain>
    </source>
</reference>
<dbReference type="Proteomes" id="UP000645555">
    <property type="component" value="Unassembled WGS sequence"/>
</dbReference>
<evidence type="ECO:0000259" key="1">
    <source>
        <dbReference type="PROSITE" id="PS50801"/>
    </source>
</evidence>
<dbReference type="Gene3D" id="3.30.750.24">
    <property type="entry name" value="STAS domain"/>
    <property type="match status" value="1"/>
</dbReference>
<dbReference type="PROSITE" id="PS50801">
    <property type="entry name" value="STAS"/>
    <property type="match status" value="1"/>
</dbReference>
<comment type="caution">
    <text evidence="2">The sequence shown here is derived from an EMBL/GenBank/DDBJ whole genome shotgun (WGS) entry which is preliminary data.</text>
</comment>
<dbReference type="RefSeq" id="WP_190038800.1">
    <property type="nucleotide sequence ID" value="NZ_BMWD01000026.1"/>
</dbReference>
<dbReference type="SUPFAM" id="SSF52091">
    <property type="entry name" value="SpoIIaa-like"/>
    <property type="match status" value="1"/>
</dbReference>
<dbReference type="AlphaFoldDB" id="A0A918NPK3"/>
<feature type="domain" description="STAS" evidence="1">
    <location>
        <begin position="8"/>
        <end position="105"/>
    </location>
</feature>
<name>A0A918NPK3_9ACTN</name>
<accession>A0A918NPK3</accession>
<dbReference type="Pfam" id="PF01740">
    <property type="entry name" value="STAS"/>
    <property type="match status" value="1"/>
</dbReference>